<dbReference type="CDD" id="cd02142">
    <property type="entry name" value="McbC_SagB-like_oxidoreductase"/>
    <property type="match status" value="1"/>
</dbReference>
<dbReference type="STRING" id="1353158.SAMN04488587_1923"/>
<name>A0A1I0B2R2_9EURY</name>
<dbReference type="SUPFAM" id="SSF55469">
    <property type="entry name" value="FMN-dependent nitroreductase-like"/>
    <property type="match status" value="1"/>
</dbReference>
<dbReference type="RefSeq" id="WP_091690383.1">
    <property type="nucleotide sequence ID" value="NZ_CAAGSJ010000007.1"/>
</dbReference>
<dbReference type="AlphaFoldDB" id="A0A1I0B2R2"/>
<keyword evidence="4" id="KW-1185">Reference proteome</keyword>
<dbReference type="Pfam" id="PF00881">
    <property type="entry name" value="Nitroreductase"/>
    <property type="match status" value="1"/>
</dbReference>
<sequence>MSRYIERNENDRFNAARDPADPSPEVELPKPVLAGNISIEQALAERRSIRSYSNNELSLSNVAQLLWAAQGMTSDLFFRAAPSAGALYPLEVYLVAGNVSGLDVGVYRYVPSRHSMIRIFKGDRRDELCRASLSQSQIRDAAAVVVIAADYSRTTVKYGTRGIRYVHIEVGCAAENIYLQGVSLGIGTCAVGAFDDEEVASILNLPSNEDPLLILPIGYV</sequence>
<dbReference type="PANTHER" id="PTHR43745:SF2">
    <property type="entry name" value="NITROREDUCTASE MJ1384-RELATED"/>
    <property type="match status" value="1"/>
</dbReference>
<dbReference type="InterPro" id="IPR020051">
    <property type="entry name" value="SagB-type_dehydrogenase"/>
</dbReference>
<reference evidence="4" key="1">
    <citation type="submission" date="2016-10" db="EMBL/GenBank/DDBJ databases">
        <authorList>
            <person name="Varghese N."/>
            <person name="Submissions S."/>
        </authorList>
    </citation>
    <scope>NUCLEOTIDE SEQUENCE [LARGE SCALE GENOMIC DNA]</scope>
    <source>
        <strain evidence="4">SLH 33</strain>
    </source>
</reference>
<accession>A0A1I0B2R2</accession>
<dbReference type="Proteomes" id="UP000243338">
    <property type="component" value="Unassembled WGS sequence"/>
</dbReference>
<dbReference type="InterPro" id="IPR000415">
    <property type="entry name" value="Nitroreductase-like"/>
</dbReference>
<evidence type="ECO:0000313" key="4">
    <source>
        <dbReference type="Proteomes" id="UP000243338"/>
    </source>
</evidence>
<dbReference type="EMBL" id="FOHQ01000006">
    <property type="protein sequence ID" value="SET00957.1"/>
    <property type="molecule type" value="Genomic_DNA"/>
</dbReference>
<dbReference type="InterPro" id="IPR052544">
    <property type="entry name" value="Bacteriocin_Proc_Enz"/>
</dbReference>
<dbReference type="NCBIfam" id="TIGR03605">
    <property type="entry name" value="antibiot_sagB"/>
    <property type="match status" value="1"/>
</dbReference>
<evidence type="ECO:0000259" key="2">
    <source>
        <dbReference type="Pfam" id="PF00881"/>
    </source>
</evidence>
<protein>
    <submittedName>
        <fullName evidence="3">SagB-type dehydrogenase domain-containing protein</fullName>
    </submittedName>
</protein>
<dbReference type="OrthoDB" id="10206at2157"/>
<evidence type="ECO:0000313" key="3">
    <source>
        <dbReference type="EMBL" id="SET00957.1"/>
    </source>
</evidence>
<feature type="compositionally biased region" description="Basic and acidic residues" evidence="1">
    <location>
        <begin position="1"/>
        <end position="20"/>
    </location>
</feature>
<dbReference type="Gene3D" id="3.40.109.10">
    <property type="entry name" value="NADH Oxidase"/>
    <property type="match status" value="1"/>
</dbReference>
<gene>
    <name evidence="3" type="ORF">SAMN04488587_1923</name>
</gene>
<proteinExistence type="predicted"/>
<dbReference type="GO" id="GO:0016491">
    <property type="term" value="F:oxidoreductase activity"/>
    <property type="evidence" value="ECO:0007669"/>
    <property type="project" value="InterPro"/>
</dbReference>
<evidence type="ECO:0000256" key="1">
    <source>
        <dbReference type="SAM" id="MobiDB-lite"/>
    </source>
</evidence>
<organism evidence="3 4">
    <name type="scientific">Methanococcoides vulcani</name>
    <dbReference type="NCBI Taxonomy" id="1353158"/>
    <lineage>
        <taxon>Archaea</taxon>
        <taxon>Methanobacteriati</taxon>
        <taxon>Methanobacteriota</taxon>
        <taxon>Stenosarchaea group</taxon>
        <taxon>Methanomicrobia</taxon>
        <taxon>Methanosarcinales</taxon>
        <taxon>Methanosarcinaceae</taxon>
        <taxon>Methanococcoides</taxon>
    </lineage>
</organism>
<dbReference type="InterPro" id="IPR029479">
    <property type="entry name" value="Nitroreductase"/>
</dbReference>
<feature type="region of interest" description="Disordered" evidence="1">
    <location>
        <begin position="1"/>
        <end position="26"/>
    </location>
</feature>
<dbReference type="PANTHER" id="PTHR43745">
    <property type="entry name" value="NITROREDUCTASE MJ1384-RELATED"/>
    <property type="match status" value="1"/>
</dbReference>
<feature type="domain" description="Nitroreductase" evidence="2">
    <location>
        <begin position="44"/>
        <end position="219"/>
    </location>
</feature>